<evidence type="ECO:0000313" key="1">
    <source>
        <dbReference type="EMBL" id="GAA4334730.1"/>
    </source>
</evidence>
<keyword evidence="2" id="KW-1185">Reference proteome</keyword>
<name>A0ABP8H5K7_9BACT</name>
<organism evidence="1 2">
    <name type="scientific">Flaviaesturariibacter amylovorans</name>
    <dbReference type="NCBI Taxonomy" id="1084520"/>
    <lineage>
        <taxon>Bacteria</taxon>
        <taxon>Pseudomonadati</taxon>
        <taxon>Bacteroidota</taxon>
        <taxon>Chitinophagia</taxon>
        <taxon>Chitinophagales</taxon>
        <taxon>Chitinophagaceae</taxon>
        <taxon>Flaviaestuariibacter</taxon>
    </lineage>
</organism>
<dbReference type="Proteomes" id="UP001501725">
    <property type="component" value="Unassembled WGS sequence"/>
</dbReference>
<comment type="caution">
    <text evidence="1">The sequence shown here is derived from an EMBL/GenBank/DDBJ whole genome shotgun (WGS) entry which is preliminary data.</text>
</comment>
<proteinExistence type="predicted"/>
<reference evidence="2" key="1">
    <citation type="journal article" date="2019" name="Int. J. Syst. Evol. Microbiol.">
        <title>The Global Catalogue of Microorganisms (GCM) 10K type strain sequencing project: providing services to taxonomists for standard genome sequencing and annotation.</title>
        <authorList>
            <consortium name="The Broad Institute Genomics Platform"/>
            <consortium name="The Broad Institute Genome Sequencing Center for Infectious Disease"/>
            <person name="Wu L."/>
            <person name="Ma J."/>
        </authorList>
    </citation>
    <scope>NUCLEOTIDE SEQUENCE [LARGE SCALE GENOMIC DNA]</scope>
    <source>
        <strain evidence="2">JCM 17919</strain>
    </source>
</reference>
<evidence type="ECO:0008006" key="3">
    <source>
        <dbReference type="Google" id="ProtNLM"/>
    </source>
</evidence>
<sequence length="109" mass="12735">MPLKSKSPTFARMTKKSIQIDDFDRLSLEEQIALLHSSATYIGKRKHEGYYYVLLQLFGFYAEIRYEFYRVEVNAIRTSIDSSIIDPYLSQIRVRGLDDDTKRGTSNED</sequence>
<accession>A0ABP8H5K7</accession>
<dbReference type="EMBL" id="BAABGY010000008">
    <property type="protein sequence ID" value="GAA4334730.1"/>
    <property type="molecule type" value="Genomic_DNA"/>
</dbReference>
<evidence type="ECO:0000313" key="2">
    <source>
        <dbReference type="Proteomes" id="UP001501725"/>
    </source>
</evidence>
<gene>
    <name evidence="1" type="ORF">GCM10023184_29020</name>
</gene>
<protein>
    <recommendedName>
        <fullName evidence="3">DUF4158 domain-containing protein</fullName>
    </recommendedName>
</protein>